<evidence type="ECO:0000256" key="11">
    <source>
        <dbReference type="ARBA" id="ARBA00023136"/>
    </source>
</evidence>
<reference evidence="12" key="1">
    <citation type="submission" date="2021-06" db="EMBL/GenBank/DDBJ databases">
        <authorList>
            <person name="Hodson N. C."/>
            <person name="Mongue J. A."/>
            <person name="Jaron S. K."/>
        </authorList>
    </citation>
    <scope>NUCLEOTIDE SEQUENCE</scope>
</reference>
<keyword evidence="8" id="KW-0492">Microsome</keyword>
<dbReference type="GO" id="GO:0005506">
    <property type="term" value="F:iron ion binding"/>
    <property type="evidence" value="ECO:0007669"/>
    <property type="project" value="InterPro"/>
</dbReference>
<evidence type="ECO:0000313" key="12">
    <source>
        <dbReference type="EMBL" id="CAG7690227.1"/>
    </source>
</evidence>
<dbReference type="OrthoDB" id="1470350at2759"/>
<organism evidence="12 13">
    <name type="scientific">Allacma fusca</name>
    <dbReference type="NCBI Taxonomy" id="39272"/>
    <lineage>
        <taxon>Eukaryota</taxon>
        <taxon>Metazoa</taxon>
        <taxon>Ecdysozoa</taxon>
        <taxon>Arthropoda</taxon>
        <taxon>Hexapoda</taxon>
        <taxon>Collembola</taxon>
        <taxon>Symphypleona</taxon>
        <taxon>Sminthuridae</taxon>
        <taxon>Allacma</taxon>
    </lineage>
</organism>
<keyword evidence="6" id="KW-0479">Metal-binding</keyword>
<keyword evidence="9" id="KW-0560">Oxidoreductase</keyword>
<dbReference type="Pfam" id="PF00067">
    <property type="entry name" value="p450"/>
    <property type="match status" value="1"/>
</dbReference>
<dbReference type="PANTHER" id="PTHR24291">
    <property type="entry name" value="CYTOCHROME P450 FAMILY 4"/>
    <property type="match status" value="1"/>
</dbReference>
<proteinExistence type="inferred from homology"/>
<comment type="caution">
    <text evidence="12">The sequence shown here is derived from an EMBL/GenBank/DDBJ whole genome shotgun (WGS) entry which is preliminary data.</text>
</comment>
<name>A0A8J2NL78_9HEXA</name>
<sequence>MGDLLKICGLDISFQYFVGKSPGFLKHQDSKYASVIDQETKCINHRSMSPWLWPDMLWKMSPTGIKEKISRMWLHNYVEKVVQDRIKELNAKLPEMVEDGLSKQGKFKLLDMLIVKQYLGDYTITDKYIRDELNGFIFAAHDTTASSLMFTLFLLAMYPEEQNKVIQEVDDVFGKDKDRCVTYQDLTNLKYLEFCLKESLRLYPPATVLSRKTENDFQLDKTGSRNCIGQNVALPMEKTIIA</sequence>
<feature type="non-terminal residue" evidence="12">
    <location>
        <position position="1"/>
    </location>
</feature>
<comment type="similarity">
    <text evidence="4">Belongs to the cytochrome P450 family.</text>
</comment>
<evidence type="ECO:0000256" key="1">
    <source>
        <dbReference type="ARBA" id="ARBA00001971"/>
    </source>
</evidence>
<dbReference type="EMBL" id="CAJVCH010021177">
    <property type="protein sequence ID" value="CAG7690227.1"/>
    <property type="molecule type" value="Genomic_DNA"/>
</dbReference>
<comment type="cofactor">
    <cofactor evidence="1">
        <name>heme</name>
        <dbReference type="ChEBI" id="CHEBI:30413"/>
    </cofactor>
</comment>
<dbReference type="GO" id="GO:0016705">
    <property type="term" value="F:oxidoreductase activity, acting on paired donors, with incorporation or reduction of molecular oxygen"/>
    <property type="evidence" value="ECO:0007669"/>
    <property type="project" value="InterPro"/>
</dbReference>
<evidence type="ECO:0000313" key="13">
    <source>
        <dbReference type="Proteomes" id="UP000708208"/>
    </source>
</evidence>
<protein>
    <recommendedName>
        <fullName evidence="14">Cytochrome P450</fullName>
    </recommendedName>
</protein>
<keyword evidence="13" id="KW-1185">Reference proteome</keyword>
<gene>
    <name evidence="12" type="ORF">AFUS01_LOCUS3510</name>
</gene>
<evidence type="ECO:0000256" key="8">
    <source>
        <dbReference type="ARBA" id="ARBA00022848"/>
    </source>
</evidence>
<keyword evidence="11" id="KW-0472">Membrane</keyword>
<dbReference type="Proteomes" id="UP000708208">
    <property type="component" value="Unassembled WGS sequence"/>
</dbReference>
<evidence type="ECO:0000256" key="9">
    <source>
        <dbReference type="ARBA" id="ARBA00023002"/>
    </source>
</evidence>
<comment type="subcellular location">
    <subcellularLocation>
        <location evidence="3">Endoplasmic reticulum membrane</location>
    </subcellularLocation>
    <subcellularLocation>
        <location evidence="2">Microsome membrane</location>
    </subcellularLocation>
</comment>
<evidence type="ECO:0000256" key="2">
    <source>
        <dbReference type="ARBA" id="ARBA00004524"/>
    </source>
</evidence>
<evidence type="ECO:0000256" key="6">
    <source>
        <dbReference type="ARBA" id="ARBA00022723"/>
    </source>
</evidence>
<evidence type="ECO:0000256" key="4">
    <source>
        <dbReference type="ARBA" id="ARBA00010617"/>
    </source>
</evidence>
<dbReference type="GO" id="GO:0020037">
    <property type="term" value="F:heme binding"/>
    <property type="evidence" value="ECO:0007669"/>
    <property type="project" value="InterPro"/>
</dbReference>
<keyword evidence="10" id="KW-0408">Iron</keyword>
<dbReference type="PANTHER" id="PTHR24291:SF189">
    <property type="entry name" value="CYTOCHROME P450 4C3-RELATED"/>
    <property type="match status" value="1"/>
</dbReference>
<keyword evidence="5" id="KW-0349">Heme</keyword>
<dbReference type="GO" id="GO:0004497">
    <property type="term" value="F:monooxygenase activity"/>
    <property type="evidence" value="ECO:0007669"/>
    <property type="project" value="InterPro"/>
</dbReference>
<evidence type="ECO:0000256" key="7">
    <source>
        <dbReference type="ARBA" id="ARBA00022824"/>
    </source>
</evidence>
<evidence type="ECO:0000256" key="5">
    <source>
        <dbReference type="ARBA" id="ARBA00022617"/>
    </source>
</evidence>
<accession>A0A8J2NL78</accession>
<dbReference type="InterPro" id="IPR001128">
    <property type="entry name" value="Cyt_P450"/>
</dbReference>
<evidence type="ECO:0008006" key="14">
    <source>
        <dbReference type="Google" id="ProtNLM"/>
    </source>
</evidence>
<evidence type="ECO:0000256" key="10">
    <source>
        <dbReference type="ARBA" id="ARBA00023004"/>
    </source>
</evidence>
<evidence type="ECO:0000256" key="3">
    <source>
        <dbReference type="ARBA" id="ARBA00004586"/>
    </source>
</evidence>
<dbReference type="GO" id="GO:0005789">
    <property type="term" value="C:endoplasmic reticulum membrane"/>
    <property type="evidence" value="ECO:0007669"/>
    <property type="project" value="UniProtKB-SubCell"/>
</dbReference>
<dbReference type="AlphaFoldDB" id="A0A8J2NL78"/>
<dbReference type="InterPro" id="IPR050196">
    <property type="entry name" value="Cytochrome_P450_Monoox"/>
</dbReference>
<keyword evidence="7" id="KW-0256">Endoplasmic reticulum</keyword>